<name>A0A381P086_9ZZZZ</name>
<sequence>MLNPARRTETIYFLNEVLQDAGLGEKEIEPFIASVVARATRETVGDAFDFIDEKIEEGFLDPEKKEKLLSILNRFAVMR</sequence>
<organism evidence="1">
    <name type="scientific">marine metagenome</name>
    <dbReference type="NCBI Taxonomy" id="408172"/>
    <lineage>
        <taxon>unclassified sequences</taxon>
        <taxon>metagenomes</taxon>
        <taxon>ecological metagenomes</taxon>
    </lineage>
</organism>
<proteinExistence type="predicted"/>
<dbReference type="AlphaFoldDB" id="A0A381P086"/>
<accession>A0A381P086</accession>
<dbReference type="EMBL" id="UINC01000707">
    <property type="protein sequence ID" value="SUZ59904.1"/>
    <property type="molecule type" value="Genomic_DNA"/>
</dbReference>
<gene>
    <name evidence="1" type="ORF">METZ01_LOCUS12758</name>
</gene>
<reference evidence="1" key="1">
    <citation type="submission" date="2018-05" db="EMBL/GenBank/DDBJ databases">
        <authorList>
            <person name="Lanie J.A."/>
            <person name="Ng W.-L."/>
            <person name="Kazmierczak K.M."/>
            <person name="Andrzejewski T.M."/>
            <person name="Davidsen T.M."/>
            <person name="Wayne K.J."/>
            <person name="Tettelin H."/>
            <person name="Glass J.I."/>
            <person name="Rusch D."/>
            <person name="Podicherti R."/>
            <person name="Tsui H.-C.T."/>
            <person name="Winkler M.E."/>
        </authorList>
    </citation>
    <scope>NUCLEOTIDE SEQUENCE</scope>
</reference>
<protein>
    <submittedName>
        <fullName evidence="1">Uncharacterized protein</fullName>
    </submittedName>
</protein>
<evidence type="ECO:0000313" key="1">
    <source>
        <dbReference type="EMBL" id="SUZ59904.1"/>
    </source>
</evidence>